<dbReference type="Gene3D" id="3.80.10.10">
    <property type="entry name" value="Ribonuclease Inhibitor"/>
    <property type="match status" value="1"/>
</dbReference>
<dbReference type="InterPro" id="IPR001810">
    <property type="entry name" value="F-box_dom"/>
</dbReference>
<keyword evidence="1" id="KW-0433">Leucine-rich repeat</keyword>
<evidence type="ECO:0000256" key="8">
    <source>
        <dbReference type="SAM" id="MobiDB-lite"/>
    </source>
</evidence>
<evidence type="ECO:0000256" key="5">
    <source>
        <dbReference type="ARBA" id="ARBA00022833"/>
    </source>
</evidence>
<feature type="compositionally biased region" description="Basic and acidic residues" evidence="8">
    <location>
        <begin position="330"/>
        <end position="341"/>
    </location>
</feature>
<feature type="region of interest" description="Disordered" evidence="8">
    <location>
        <begin position="235"/>
        <end position="318"/>
    </location>
</feature>
<keyword evidence="12" id="KW-1185">Reference proteome</keyword>
<proteinExistence type="predicted"/>
<feature type="compositionally biased region" description="Basic and acidic residues" evidence="8">
    <location>
        <begin position="245"/>
        <end position="259"/>
    </location>
</feature>
<dbReference type="SMART" id="SM00249">
    <property type="entry name" value="PHD"/>
    <property type="match status" value="1"/>
</dbReference>
<dbReference type="FunFam" id="3.30.40.10:FF:000020">
    <property type="entry name" value="lysine-specific demethylase 2B isoform X1"/>
    <property type="match status" value="1"/>
</dbReference>
<dbReference type="InterPro" id="IPR019786">
    <property type="entry name" value="Zinc_finger_PHD-type_CS"/>
</dbReference>
<evidence type="ECO:0000256" key="7">
    <source>
        <dbReference type="PROSITE-ProRule" id="PRU00509"/>
    </source>
</evidence>
<dbReference type="PROSITE" id="PS51058">
    <property type="entry name" value="ZF_CXXC"/>
    <property type="match status" value="1"/>
</dbReference>
<dbReference type="InterPro" id="IPR011011">
    <property type="entry name" value="Znf_FYVE_PHD"/>
</dbReference>
<evidence type="ECO:0000256" key="1">
    <source>
        <dbReference type="ARBA" id="ARBA00022614"/>
    </source>
</evidence>
<accession>A0A8C4R575</accession>
<dbReference type="Pfam" id="PF16866">
    <property type="entry name" value="PHD_4"/>
    <property type="match status" value="1"/>
</dbReference>
<dbReference type="Gene3D" id="3.30.40.10">
    <property type="entry name" value="Zinc/RING finger domain, C3HC4 (zinc finger)"/>
    <property type="match status" value="1"/>
</dbReference>
<dbReference type="SUPFAM" id="SSF52047">
    <property type="entry name" value="RNI-like"/>
    <property type="match status" value="1"/>
</dbReference>
<dbReference type="GeneTree" id="ENSGT00940000154717"/>
<feature type="compositionally biased region" description="Acidic residues" evidence="8">
    <location>
        <begin position="260"/>
        <end position="272"/>
    </location>
</feature>
<keyword evidence="3" id="KW-0677">Repeat</keyword>
<dbReference type="OMA" id="PRDLCIC"/>
<keyword evidence="6" id="KW-0238">DNA-binding</keyword>
<dbReference type="PROSITE" id="PS01359">
    <property type="entry name" value="ZF_PHD_1"/>
    <property type="match status" value="1"/>
</dbReference>
<evidence type="ECO:0000313" key="11">
    <source>
        <dbReference type="Ensembl" id="ENSEBUP00000025129.1"/>
    </source>
</evidence>
<feature type="compositionally biased region" description="Pro residues" evidence="8">
    <location>
        <begin position="307"/>
        <end position="316"/>
    </location>
</feature>
<dbReference type="InterPro" id="IPR013083">
    <property type="entry name" value="Znf_RING/FYVE/PHD"/>
</dbReference>
<keyword evidence="4 7" id="KW-0863">Zinc-finger</keyword>
<dbReference type="PANTHER" id="PTHR23123">
    <property type="entry name" value="PHD/F-BOX CONTAINING PROTEIN"/>
    <property type="match status" value="1"/>
</dbReference>
<evidence type="ECO:0000256" key="2">
    <source>
        <dbReference type="ARBA" id="ARBA00022723"/>
    </source>
</evidence>
<dbReference type="Pfam" id="PF02008">
    <property type="entry name" value="zf-CXXC"/>
    <property type="match status" value="1"/>
</dbReference>
<organism evidence="11 12">
    <name type="scientific">Eptatretus burgeri</name>
    <name type="common">Inshore hagfish</name>
    <dbReference type="NCBI Taxonomy" id="7764"/>
    <lineage>
        <taxon>Eukaryota</taxon>
        <taxon>Metazoa</taxon>
        <taxon>Chordata</taxon>
        <taxon>Craniata</taxon>
        <taxon>Vertebrata</taxon>
        <taxon>Cyclostomata</taxon>
        <taxon>Myxini</taxon>
        <taxon>Myxiniformes</taxon>
        <taxon>Myxinidae</taxon>
        <taxon>Eptatretinae</taxon>
        <taxon>Eptatretus</taxon>
    </lineage>
</organism>
<dbReference type="GO" id="GO:0008270">
    <property type="term" value="F:zinc ion binding"/>
    <property type="evidence" value="ECO:0007669"/>
    <property type="project" value="UniProtKB-KW"/>
</dbReference>
<reference evidence="11" key="1">
    <citation type="submission" date="2025-08" db="UniProtKB">
        <authorList>
            <consortium name="Ensembl"/>
        </authorList>
    </citation>
    <scope>IDENTIFICATION</scope>
</reference>
<feature type="compositionally biased region" description="Basic and acidic residues" evidence="8">
    <location>
        <begin position="374"/>
        <end position="389"/>
    </location>
</feature>
<name>A0A8C4R575_EPTBU</name>
<feature type="region of interest" description="Disordered" evidence="8">
    <location>
        <begin position="330"/>
        <end position="568"/>
    </location>
</feature>
<evidence type="ECO:0000313" key="12">
    <source>
        <dbReference type="Proteomes" id="UP000694388"/>
    </source>
</evidence>
<feature type="region of interest" description="Disordered" evidence="8">
    <location>
        <begin position="57"/>
        <end position="89"/>
    </location>
</feature>
<dbReference type="Ensembl" id="ENSEBUT00000025705.1">
    <property type="protein sequence ID" value="ENSEBUP00000025129.1"/>
    <property type="gene ID" value="ENSEBUG00000015501.1"/>
</dbReference>
<dbReference type="InterPro" id="IPR050690">
    <property type="entry name" value="JHDM1_Histone_Demethylase"/>
</dbReference>
<dbReference type="InterPro" id="IPR001965">
    <property type="entry name" value="Znf_PHD"/>
</dbReference>
<dbReference type="Proteomes" id="UP000694388">
    <property type="component" value="Unplaced"/>
</dbReference>
<feature type="compositionally biased region" description="Acidic residues" evidence="8">
    <location>
        <begin position="284"/>
        <end position="295"/>
    </location>
</feature>
<protein>
    <submittedName>
        <fullName evidence="11">Uncharacterized protein</fullName>
    </submittedName>
</protein>
<feature type="domain" description="CXXC-type" evidence="10">
    <location>
        <begin position="92"/>
        <end position="138"/>
    </location>
</feature>
<dbReference type="InterPro" id="IPR032675">
    <property type="entry name" value="LRR_dom_sf"/>
</dbReference>
<dbReference type="InterPro" id="IPR019787">
    <property type="entry name" value="Znf_PHD-finger"/>
</dbReference>
<dbReference type="Pfam" id="PF12937">
    <property type="entry name" value="F-box-like"/>
    <property type="match status" value="1"/>
</dbReference>
<evidence type="ECO:0000259" key="10">
    <source>
        <dbReference type="PROSITE" id="PS51058"/>
    </source>
</evidence>
<feature type="domain" description="PHD-type" evidence="9">
    <location>
        <begin position="145"/>
        <end position="211"/>
    </location>
</feature>
<feature type="compositionally biased region" description="Basic and acidic residues" evidence="8">
    <location>
        <begin position="423"/>
        <end position="445"/>
    </location>
</feature>
<evidence type="ECO:0000256" key="6">
    <source>
        <dbReference type="ARBA" id="ARBA00023125"/>
    </source>
</evidence>
<feature type="compositionally biased region" description="Polar residues" evidence="8">
    <location>
        <begin position="500"/>
        <end position="512"/>
    </location>
</feature>
<evidence type="ECO:0000259" key="9">
    <source>
        <dbReference type="PROSITE" id="PS50016"/>
    </source>
</evidence>
<keyword evidence="2" id="KW-0479">Metal-binding</keyword>
<dbReference type="SUPFAM" id="SSF57903">
    <property type="entry name" value="FYVE/PHD zinc finger"/>
    <property type="match status" value="1"/>
</dbReference>
<dbReference type="PROSITE" id="PS50016">
    <property type="entry name" value="ZF_PHD_2"/>
    <property type="match status" value="1"/>
</dbReference>
<sequence>MSQQSGHDCRGVWRKHCWLAGQAGGIQDSHESDAAPWNAAESAMATLSADEDEFDIAEDRGGGKLGKGRVGQSPSAGPPGSGSLRPALQGGARRRRTRCRRCEACVRSECGECTFCKDMKKFGGPGKMKQSCIQRQCYAPILPHTAVCRVCGEAGKEDTAEGDEERFNISLMECSICNEIVHPACIKVDDTEGVINDELPNCWECPKCNQEGKTGKKRGPGFKYASSLPGSMLREAVGSLGGSAGERRRSDDLSRRRMDDEESSEGFQEDGNDDRLLGSGESAVDTDDGAEADADGPEHLSDVSGTPSPPLLPPAQPNHTMVICRKGQEDGLVNKRRRDGEAAAPLGQRKKQIKLDKAEKLMRRKKRKAMDVNGRTESDDRGEMPEGQDKSLGTDLNQSWGRDILGMGGSGKTTGRNAAGPSFRDEAIRERRPNAKWPRDPERTKPCTAQAKDNARPALWGLQHSEPHPGGRGWGPCDWDGSANGSRREDEEDSGLGENGSRTPRLFSSNELLQKAAKTLNGTTRGTSRPPDQLSCSRQTAMPLRLCGNTRLGGLPRPPTSVSPPKPHLLERHVIKPPLVSPPPDSLPLADGGSHPLRHEVWVSIFRHLSHRDLCLCMRVCKTWNRWCCDRRLWTRLDLSKCKAITPLMLSGIIRRQPLALDLSWSNVSKKQLAWLVNRLPGLQELIVCGCPWVAVSGLCSASLPPLHALDLRWAEGVRDAHLRDLLAADSDYSTGSDGRLRSVRELRLAGLEISDAALPLLVLHAPSLHTLDLSHCGLLTDRGLDLLSAPGTSTQQSLRQLILTGKGVRLSWG</sequence>
<keyword evidence="5" id="KW-0862">Zinc</keyword>
<dbReference type="GO" id="GO:0003677">
    <property type="term" value="F:DNA binding"/>
    <property type="evidence" value="ECO:0007669"/>
    <property type="project" value="UniProtKB-KW"/>
</dbReference>
<feature type="compositionally biased region" description="Pro residues" evidence="8">
    <location>
        <begin position="556"/>
        <end position="567"/>
    </location>
</feature>
<dbReference type="AlphaFoldDB" id="A0A8C4R575"/>
<evidence type="ECO:0000256" key="4">
    <source>
        <dbReference type="ARBA" id="ARBA00022771"/>
    </source>
</evidence>
<dbReference type="InterPro" id="IPR002857">
    <property type="entry name" value="Znf_CXXC"/>
</dbReference>
<dbReference type="CDD" id="cd22180">
    <property type="entry name" value="F-box_FBXL10"/>
    <property type="match status" value="1"/>
</dbReference>
<evidence type="ECO:0000256" key="3">
    <source>
        <dbReference type="ARBA" id="ARBA00022737"/>
    </source>
</evidence>
<dbReference type="CDD" id="cd15644">
    <property type="entry name" value="PHD_KDM2B"/>
    <property type="match status" value="1"/>
</dbReference>
<reference evidence="11" key="2">
    <citation type="submission" date="2025-09" db="UniProtKB">
        <authorList>
            <consortium name="Ensembl"/>
        </authorList>
    </citation>
    <scope>IDENTIFICATION</scope>
</reference>